<proteinExistence type="predicted"/>
<name>X0TYZ2_9ZZZZ</name>
<dbReference type="EMBL" id="BARS01016934">
    <property type="protein sequence ID" value="GAF92356.1"/>
    <property type="molecule type" value="Genomic_DNA"/>
</dbReference>
<sequence>MKPLIKGLVLNYSVKVFATGFVVLALLSMPLFWFRFACETSLAIRMPNAAKGVRIEPSGLVPPEFENDPNVVSHSRVSAGMRSEPPLSLGIFDYIIASFPG</sequence>
<keyword evidence="1" id="KW-1133">Transmembrane helix</keyword>
<feature type="transmembrane region" description="Helical" evidence="1">
    <location>
        <begin position="12"/>
        <end position="34"/>
    </location>
</feature>
<dbReference type="AlphaFoldDB" id="X0TYZ2"/>
<keyword evidence="1" id="KW-0812">Transmembrane</keyword>
<keyword evidence="1" id="KW-0472">Membrane</keyword>
<feature type="non-terminal residue" evidence="2">
    <location>
        <position position="101"/>
    </location>
</feature>
<comment type="caution">
    <text evidence="2">The sequence shown here is derived from an EMBL/GenBank/DDBJ whole genome shotgun (WGS) entry which is preliminary data.</text>
</comment>
<organism evidence="2">
    <name type="scientific">marine sediment metagenome</name>
    <dbReference type="NCBI Taxonomy" id="412755"/>
    <lineage>
        <taxon>unclassified sequences</taxon>
        <taxon>metagenomes</taxon>
        <taxon>ecological metagenomes</taxon>
    </lineage>
</organism>
<gene>
    <name evidence="2" type="ORF">S01H1_27762</name>
</gene>
<accession>X0TYZ2</accession>
<protein>
    <submittedName>
        <fullName evidence="2">Uncharacterized protein</fullName>
    </submittedName>
</protein>
<evidence type="ECO:0000256" key="1">
    <source>
        <dbReference type="SAM" id="Phobius"/>
    </source>
</evidence>
<reference evidence="2" key="1">
    <citation type="journal article" date="2014" name="Front. Microbiol.">
        <title>High frequency of phylogenetically diverse reductive dehalogenase-homologous genes in deep subseafloor sedimentary metagenomes.</title>
        <authorList>
            <person name="Kawai M."/>
            <person name="Futagami T."/>
            <person name="Toyoda A."/>
            <person name="Takaki Y."/>
            <person name="Nishi S."/>
            <person name="Hori S."/>
            <person name="Arai W."/>
            <person name="Tsubouchi T."/>
            <person name="Morono Y."/>
            <person name="Uchiyama I."/>
            <person name="Ito T."/>
            <person name="Fujiyama A."/>
            <person name="Inagaki F."/>
            <person name="Takami H."/>
        </authorList>
    </citation>
    <scope>NUCLEOTIDE SEQUENCE</scope>
    <source>
        <strain evidence="2">Expedition CK06-06</strain>
    </source>
</reference>
<evidence type="ECO:0000313" key="2">
    <source>
        <dbReference type="EMBL" id="GAF92356.1"/>
    </source>
</evidence>